<dbReference type="AlphaFoldDB" id="A0A5N5XDX2"/>
<dbReference type="EMBL" id="ML732154">
    <property type="protein sequence ID" value="KAB8078939.1"/>
    <property type="molecule type" value="Genomic_DNA"/>
</dbReference>
<dbReference type="PROSITE" id="PS50097">
    <property type="entry name" value="BTB"/>
    <property type="match status" value="1"/>
</dbReference>
<keyword evidence="2" id="KW-0472">Membrane</keyword>
<evidence type="ECO:0000256" key="2">
    <source>
        <dbReference type="SAM" id="Phobius"/>
    </source>
</evidence>
<name>A0A5N5XDX2_9EURO</name>
<keyword evidence="2" id="KW-0812">Transmembrane</keyword>
<evidence type="ECO:0000313" key="4">
    <source>
        <dbReference type="EMBL" id="KAB8078939.1"/>
    </source>
</evidence>
<dbReference type="Pfam" id="PF00651">
    <property type="entry name" value="BTB"/>
    <property type="match status" value="1"/>
</dbReference>
<feature type="domain" description="BTB" evidence="3">
    <location>
        <begin position="130"/>
        <end position="192"/>
    </location>
</feature>
<dbReference type="InterPro" id="IPR011333">
    <property type="entry name" value="SKP1/BTB/POZ_sf"/>
</dbReference>
<dbReference type="SUPFAM" id="SSF54695">
    <property type="entry name" value="POZ domain"/>
    <property type="match status" value="1"/>
</dbReference>
<feature type="transmembrane region" description="Helical" evidence="2">
    <location>
        <begin position="49"/>
        <end position="70"/>
    </location>
</feature>
<dbReference type="PANTHER" id="PTHR47843:SF7">
    <property type="entry name" value="BTB DOMAIN-CONTAINING PROTEIN"/>
    <property type="match status" value="1"/>
</dbReference>
<accession>A0A5N5XDX2</accession>
<keyword evidence="2" id="KW-1133">Transmembrane helix</keyword>
<proteinExistence type="predicted"/>
<keyword evidence="5" id="KW-1185">Reference proteome</keyword>
<evidence type="ECO:0000256" key="1">
    <source>
        <dbReference type="SAM" id="MobiDB-lite"/>
    </source>
</evidence>
<gene>
    <name evidence="4" type="ORF">BDV29DRAFT_165565</name>
</gene>
<feature type="region of interest" description="Disordered" evidence="1">
    <location>
        <begin position="87"/>
        <end position="113"/>
    </location>
</feature>
<organism evidence="4 5">
    <name type="scientific">Aspergillus leporis</name>
    <dbReference type="NCBI Taxonomy" id="41062"/>
    <lineage>
        <taxon>Eukaryota</taxon>
        <taxon>Fungi</taxon>
        <taxon>Dikarya</taxon>
        <taxon>Ascomycota</taxon>
        <taxon>Pezizomycotina</taxon>
        <taxon>Eurotiomycetes</taxon>
        <taxon>Eurotiomycetidae</taxon>
        <taxon>Eurotiales</taxon>
        <taxon>Aspergillaceae</taxon>
        <taxon>Aspergillus</taxon>
        <taxon>Aspergillus subgen. Circumdati</taxon>
    </lineage>
</organism>
<evidence type="ECO:0000313" key="5">
    <source>
        <dbReference type="Proteomes" id="UP000326565"/>
    </source>
</evidence>
<dbReference type="Proteomes" id="UP000326565">
    <property type="component" value="Unassembled WGS sequence"/>
</dbReference>
<dbReference type="OrthoDB" id="45365at2759"/>
<protein>
    <recommendedName>
        <fullName evidence="3">BTB domain-containing protein</fullName>
    </recommendedName>
</protein>
<dbReference type="InterPro" id="IPR000210">
    <property type="entry name" value="BTB/POZ_dom"/>
</dbReference>
<reference evidence="4 5" key="1">
    <citation type="submission" date="2019-04" db="EMBL/GenBank/DDBJ databases">
        <title>Friends and foes A comparative genomics study of 23 Aspergillus species from section Flavi.</title>
        <authorList>
            <consortium name="DOE Joint Genome Institute"/>
            <person name="Kjaerbolling I."/>
            <person name="Vesth T."/>
            <person name="Frisvad J.C."/>
            <person name="Nybo J.L."/>
            <person name="Theobald S."/>
            <person name="Kildgaard S."/>
            <person name="Isbrandt T."/>
            <person name="Kuo A."/>
            <person name="Sato A."/>
            <person name="Lyhne E.K."/>
            <person name="Kogle M.E."/>
            <person name="Wiebenga A."/>
            <person name="Kun R.S."/>
            <person name="Lubbers R.J."/>
            <person name="Makela M.R."/>
            <person name="Barry K."/>
            <person name="Chovatia M."/>
            <person name="Clum A."/>
            <person name="Daum C."/>
            <person name="Haridas S."/>
            <person name="He G."/>
            <person name="LaButti K."/>
            <person name="Lipzen A."/>
            <person name="Mondo S."/>
            <person name="Riley R."/>
            <person name="Salamov A."/>
            <person name="Simmons B.A."/>
            <person name="Magnuson J.K."/>
            <person name="Henrissat B."/>
            <person name="Mortensen U.H."/>
            <person name="Larsen T.O."/>
            <person name="Devries R.P."/>
            <person name="Grigoriev I.V."/>
            <person name="Machida M."/>
            <person name="Baker S.E."/>
            <person name="Andersen M.R."/>
        </authorList>
    </citation>
    <scope>NUCLEOTIDE SEQUENCE [LARGE SCALE GENOMIC DNA]</scope>
    <source>
        <strain evidence="4 5">CBS 151.66</strain>
    </source>
</reference>
<feature type="compositionally biased region" description="Basic and acidic residues" evidence="1">
    <location>
        <begin position="102"/>
        <end position="113"/>
    </location>
</feature>
<sequence length="350" mass="40027">MLSFSLMKACDYERGIVLGRLPGLFFPCNVRESVASFIYIDQLVRSIPFVWLLLSLFCFYVWMALVSFLAKFMGMDDKLRTAHRSFTRRDRVGKSRKSSRKANNEHLKAKKMQDKVESPLPATPLMSPIVTLIVSHDQRFFVAHEDVLCRSPFFRSILKDEFAGDGANKAVALPDEEPEILSCILEFLYKGDYFPRLLRNKDTNSWELENSQNVNTPPGGGGSSEATMFHSTVGDVVLRDTVVYCAAEKYGLEELKRLALRKQGLQSGIPINVILRSARYAYDNTPDSEYQLRAHYLAMIIRTRQIFKTSGTMQLEMEMGHKFFFDLFVAMCNHMDDLEEMSIDESPEMA</sequence>
<dbReference type="Gene3D" id="3.30.710.10">
    <property type="entry name" value="Potassium Channel Kv1.1, Chain A"/>
    <property type="match status" value="1"/>
</dbReference>
<evidence type="ECO:0000259" key="3">
    <source>
        <dbReference type="PROSITE" id="PS50097"/>
    </source>
</evidence>
<dbReference type="PANTHER" id="PTHR47843">
    <property type="entry name" value="BTB DOMAIN-CONTAINING PROTEIN-RELATED"/>
    <property type="match status" value="1"/>
</dbReference>